<gene>
    <name evidence="1" type="ORF">EDD18DRAFT_1393733</name>
</gene>
<reference evidence="1" key="1">
    <citation type="submission" date="2023-06" db="EMBL/GenBank/DDBJ databases">
        <authorList>
            <consortium name="Lawrence Berkeley National Laboratory"/>
            <person name="Ahrendt S."/>
            <person name="Sahu N."/>
            <person name="Indic B."/>
            <person name="Wong-Bajracharya J."/>
            <person name="Merenyi Z."/>
            <person name="Ke H.-M."/>
            <person name="Monk M."/>
            <person name="Kocsube S."/>
            <person name="Drula E."/>
            <person name="Lipzen A."/>
            <person name="Balint B."/>
            <person name="Henrissat B."/>
            <person name="Andreopoulos B."/>
            <person name="Martin F.M."/>
            <person name="Harder C.B."/>
            <person name="Rigling D."/>
            <person name="Ford K.L."/>
            <person name="Foster G.D."/>
            <person name="Pangilinan J."/>
            <person name="Papanicolaou A."/>
            <person name="Barry K."/>
            <person name="LaButti K."/>
            <person name="Viragh M."/>
            <person name="Koriabine M."/>
            <person name="Yan M."/>
            <person name="Riley R."/>
            <person name="Champramary S."/>
            <person name="Plett K.L."/>
            <person name="Tsai I.J."/>
            <person name="Slot J."/>
            <person name="Sipos G."/>
            <person name="Plett J."/>
            <person name="Nagy L.G."/>
            <person name="Grigoriev I.V."/>
        </authorList>
    </citation>
    <scope>NUCLEOTIDE SEQUENCE</scope>
    <source>
        <strain evidence="1">HWK02</strain>
    </source>
</reference>
<accession>A0AA39Q3X3</accession>
<evidence type="ECO:0008006" key="3">
    <source>
        <dbReference type="Google" id="ProtNLM"/>
    </source>
</evidence>
<dbReference type="AlphaFoldDB" id="A0AA39Q3X3"/>
<protein>
    <recommendedName>
        <fullName evidence="3">DUF4470 domain-containing protein</fullName>
    </recommendedName>
</protein>
<evidence type="ECO:0000313" key="1">
    <source>
        <dbReference type="EMBL" id="KAK0495155.1"/>
    </source>
</evidence>
<dbReference type="Proteomes" id="UP001175228">
    <property type="component" value="Unassembled WGS sequence"/>
</dbReference>
<name>A0AA39Q3X3_9AGAR</name>
<dbReference type="EMBL" id="JAUEPU010000018">
    <property type="protein sequence ID" value="KAK0495155.1"/>
    <property type="molecule type" value="Genomic_DNA"/>
</dbReference>
<evidence type="ECO:0000313" key="2">
    <source>
        <dbReference type="Proteomes" id="UP001175228"/>
    </source>
</evidence>
<sequence length="314" mass="34986">MMFSRPQATSILAHLFQRNIWLRSCSIVISVRGKKNVTAVPDTYRYRMISRCGELQVSIVQPYGSYSDWKPSRKFRFVKRMMPLDRKENSRERRSSVECSKRSDKGAALADGVISFCSCPKFANLGQRTVAQFFVCSSGNIYCAIHDSNDTIRISSCGVQSGSITLKGLEDNPSTINELRPIAETSASASNSNASPEGLSAWEEWKCVAKDLERVKNGAQDACSRLAALPFRQRIAPLKVGQALLWGGVGDGRHVLSSIIGLHQAFTKLNAKKRKALKVHLTLIDLYPRALARDLCLLFLIEVFILNDRRKGTN</sequence>
<comment type="caution">
    <text evidence="1">The sequence shown here is derived from an EMBL/GenBank/DDBJ whole genome shotgun (WGS) entry which is preliminary data.</text>
</comment>
<organism evidence="1 2">
    <name type="scientific">Armillaria luteobubalina</name>
    <dbReference type="NCBI Taxonomy" id="153913"/>
    <lineage>
        <taxon>Eukaryota</taxon>
        <taxon>Fungi</taxon>
        <taxon>Dikarya</taxon>
        <taxon>Basidiomycota</taxon>
        <taxon>Agaricomycotina</taxon>
        <taxon>Agaricomycetes</taxon>
        <taxon>Agaricomycetidae</taxon>
        <taxon>Agaricales</taxon>
        <taxon>Marasmiineae</taxon>
        <taxon>Physalacriaceae</taxon>
        <taxon>Armillaria</taxon>
    </lineage>
</organism>
<proteinExistence type="predicted"/>
<keyword evidence="2" id="KW-1185">Reference proteome</keyword>